<reference evidence="1 2" key="1">
    <citation type="submission" date="2019-08" db="EMBL/GenBank/DDBJ databases">
        <title>Chromobacterium paludis, a novel bacterium isolated from a Maryland marsh pond.</title>
        <authorList>
            <person name="Blackburn M.B."/>
            <person name="Gundersen-Rindal D.E."/>
        </authorList>
    </citation>
    <scope>NUCLEOTIDE SEQUENCE [LARGE SCALE GENOMIC DNA]</scope>
    <source>
        <strain evidence="2">IIBBL 257-1</strain>
    </source>
</reference>
<dbReference type="RefSeq" id="WP_149296390.1">
    <property type="nucleotide sequence ID" value="NZ_CP043473.1"/>
</dbReference>
<proteinExistence type="predicted"/>
<organism evidence="1 2">
    <name type="scientific">Chromobacterium paludis</name>
    <dbReference type="NCBI Taxonomy" id="2605945"/>
    <lineage>
        <taxon>Bacteria</taxon>
        <taxon>Pseudomonadati</taxon>
        <taxon>Pseudomonadota</taxon>
        <taxon>Betaproteobacteria</taxon>
        <taxon>Neisseriales</taxon>
        <taxon>Chromobacteriaceae</taxon>
        <taxon>Chromobacterium</taxon>
    </lineage>
</organism>
<gene>
    <name evidence="1" type="ORF">FYK34_10940</name>
</gene>
<accession>A0A5C1DH00</accession>
<evidence type="ECO:0000313" key="1">
    <source>
        <dbReference type="EMBL" id="QEL56035.1"/>
    </source>
</evidence>
<dbReference type="AlphaFoldDB" id="A0A5C1DH00"/>
<dbReference type="Proteomes" id="UP000322079">
    <property type="component" value="Chromosome"/>
</dbReference>
<dbReference type="EMBL" id="CP043473">
    <property type="protein sequence ID" value="QEL56035.1"/>
    <property type="molecule type" value="Genomic_DNA"/>
</dbReference>
<protein>
    <submittedName>
        <fullName evidence="1">Uncharacterized protein</fullName>
    </submittedName>
</protein>
<dbReference type="KEGG" id="chrm:FYK34_10940"/>
<keyword evidence="2" id="KW-1185">Reference proteome</keyword>
<name>A0A5C1DH00_9NEIS</name>
<evidence type="ECO:0000313" key="2">
    <source>
        <dbReference type="Proteomes" id="UP000322079"/>
    </source>
</evidence>
<sequence>MNARVELDGQGVTWASKVVIAEPDRLLARMRAAGLPLQEGTAGEAEGESDNSKITALVAVGDDRLSAIVATPSGLVYRLEPERIEPDWWSFAARYYYIVTGNLADRQMLAELAGIQASAVKGKTISRKKSAELSGLTLDQLLDQACPESEPRQDALFS</sequence>